<feature type="compositionally biased region" description="Polar residues" evidence="1">
    <location>
        <begin position="8"/>
        <end position="27"/>
    </location>
</feature>
<keyword evidence="2" id="KW-0472">Membrane</keyword>
<gene>
    <name evidence="3" type="ORF">V5799_010405</name>
</gene>
<name>A0AAQ4EK99_AMBAM</name>
<comment type="caution">
    <text evidence="3">The sequence shown here is derived from an EMBL/GenBank/DDBJ whole genome shotgun (WGS) entry which is preliminary data.</text>
</comment>
<feature type="transmembrane region" description="Helical" evidence="2">
    <location>
        <begin position="47"/>
        <end position="68"/>
    </location>
</feature>
<evidence type="ECO:0000256" key="1">
    <source>
        <dbReference type="SAM" id="MobiDB-lite"/>
    </source>
</evidence>
<dbReference type="Proteomes" id="UP001321473">
    <property type="component" value="Unassembled WGS sequence"/>
</dbReference>
<evidence type="ECO:0000313" key="4">
    <source>
        <dbReference type="Proteomes" id="UP001321473"/>
    </source>
</evidence>
<reference evidence="3 4" key="1">
    <citation type="journal article" date="2023" name="Arcadia Sci">
        <title>De novo assembly of a long-read Amblyomma americanum tick genome.</title>
        <authorList>
            <person name="Chou S."/>
            <person name="Poskanzer K.E."/>
            <person name="Rollins M."/>
            <person name="Thuy-Boun P.S."/>
        </authorList>
    </citation>
    <scope>NUCLEOTIDE SEQUENCE [LARGE SCALE GENOMIC DNA]</scope>
    <source>
        <strain evidence="3">F_SG_1</strain>
        <tissue evidence="3">Salivary glands</tissue>
    </source>
</reference>
<keyword evidence="2" id="KW-1133">Transmembrane helix</keyword>
<organism evidence="3 4">
    <name type="scientific">Amblyomma americanum</name>
    <name type="common">Lone star tick</name>
    <dbReference type="NCBI Taxonomy" id="6943"/>
    <lineage>
        <taxon>Eukaryota</taxon>
        <taxon>Metazoa</taxon>
        <taxon>Ecdysozoa</taxon>
        <taxon>Arthropoda</taxon>
        <taxon>Chelicerata</taxon>
        <taxon>Arachnida</taxon>
        <taxon>Acari</taxon>
        <taxon>Parasitiformes</taxon>
        <taxon>Ixodida</taxon>
        <taxon>Ixodoidea</taxon>
        <taxon>Ixodidae</taxon>
        <taxon>Amblyomminae</taxon>
        <taxon>Amblyomma</taxon>
    </lineage>
</organism>
<accession>A0AAQ4EK99</accession>
<sequence length="662" mass="74496">MRVYERAPSTSTRLGKDSTMISSSQSGFPEASPPPNERRDARTRTKLAAEAISCLAVVVGCIIFLWGISQKMKLLQFNVRSATPVPAEEPSCCLAFLESLNVDRDQSPCNDFQSYVCPRNVSQTFSFRWNTWNAREALDRSRDHPEALSGRMLAVLRAQCEALLDHGPRRFVRAMGPAMLHAAQVPRSANADQLLLFMAFVSLKLLVKMPVHISIVDTFYPTLRVEVPLADLVSTFSFFNHTCSECIDDVLDVAQDHTGNSIRRTDFFAFEASFTQLLDSGVSTCGPNLFQSLGARRAWETLTLDIFEAYSQQVRVVCTDRPALISAVFKQFATSGKPALSLASIIGHALASIYQELNANTTANAAHNSESRCLLHSGLPNLWINFYTEVAVTAPKNRYMRKIFARVTTALKATASALLPQEDHDELVNYMRHLSPFLPWRISPRDIPPPIISANFSTNFFLIKDYEFRLYITWRRRRFSRWLVTDKSVYVSEPYIVVTPLAYALLDVRDKRKSLMNLPVVGVPMAKAIWSYLFEKETKWLVAMLKNNSSNLSCFPEVGNSLTERKNMIENALALRTVLNAVRIDGWKNPVNVSSHWQEVTASHIIFLRLGSSLCDGKDGDIWRQLNIVLRQNPSFSNAFKCPDYLKTNLSDCYNLVNSGAS</sequence>
<proteinExistence type="predicted"/>
<keyword evidence="4" id="KW-1185">Reference proteome</keyword>
<evidence type="ECO:0000313" key="3">
    <source>
        <dbReference type="EMBL" id="KAK8775061.1"/>
    </source>
</evidence>
<dbReference type="AlphaFoldDB" id="A0AAQ4EK99"/>
<evidence type="ECO:0000256" key="2">
    <source>
        <dbReference type="SAM" id="Phobius"/>
    </source>
</evidence>
<dbReference type="EMBL" id="JARKHS020014604">
    <property type="protein sequence ID" value="KAK8775061.1"/>
    <property type="molecule type" value="Genomic_DNA"/>
</dbReference>
<feature type="region of interest" description="Disordered" evidence="1">
    <location>
        <begin position="1"/>
        <end position="43"/>
    </location>
</feature>
<keyword evidence="2" id="KW-0812">Transmembrane</keyword>
<protein>
    <submittedName>
        <fullName evidence="3">Uncharacterized protein</fullName>
    </submittedName>
</protein>